<accession>A0A150LFE1</accession>
<evidence type="ECO:0000256" key="1">
    <source>
        <dbReference type="SAM" id="Phobius"/>
    </source>
</evidence>
<feature type="transmembrane region" description="Helical" evidence="1">
    <location>
        <begin position="12"/>
        <end position="36"/>
    </location>
</feature>
<dbReference type="Gene3D" id="2.40.50.140">
    <property type="entry name" value="Nucleic acid-binding proteins"/>
    <property type="match status" value="1"/>
</dbReference>
<protein>
    <recommendedName>
        <fullName evidence="2">Membrane protein NfeD2 N-terminal transmembrane domain-containing protein</fullName>
    </recommendedName>
</protein>
<dbReference type="InterPro" id="IPR012340">
    <property type="entry name" value="NA-bd_OB-fold"/>
</dbReference>
<keyword evidence="1" id="KW-0472">Membrane</keyword>
<evidence type="ECO:0000313" key="3">
    <source>
        <dbReference type="EMBL" id="KYD11071.1"/>
    </source>
</evidence>
<comment type="caution">
    <text evidence="3">The sequence shown here is derived from an EMBL/GenBank/DDBJ whole genome shotgun (WGS) entry which is preliminary data.</text>
</comment>
<dbReference type="AlphaFoldDB" id="A0A150LFE1"/>
<keyword evidence="1" id="KW-0812">Transmembrane</keyword>
<evidence type="ECO:0000313" key="4">
    <source>
        <dbReference type="Proteomes" id="UP000075666"/>
    </source>
</evidence>
<feature type="transmembrane region" description="Helical" evidence="1">
    <location>
        <begin position="71"/>
        <end position="94"/>
    </location>
</feature>
<name>A0A150LFE1_9BACI</name>
<reference evidence="3 4" key="1">
    <citation type="submission" date="2016-01" db="EMBL/GenBank/DDBJ databases">
        <title>Genome Sequences of Twelve Sporeforming Bacillus Species Isolated from Foods.</title>
        <authorList>
            <person name="Berendsen E.M."/>
            <person name="Wells-Bennik M.H."/>
            <person name="Krawcyk A.O."/>
            <person name="De Jong A."/>
            <person name="Holsappel S."/>
            <person name="Eijlander R.T."/>
            <person name="Kuipers O.P."/>
        </authorList>
    </citation>
    <scope>NUCLEOTIDE SEQUENCE [LARGE SCALE GENOMIC DNA]</scope>
    <source>
        <strain evidence="3 4">B4102</strain>
    </source>
</reference>
<gene>
    <name evidence="3" type="ORF">B4102_2254</name>
</gene>
<feature type="transmembrane region" description="Helical" evidence="1">
    <location>
        <begin position="42"/>
        <end position="62"/>
    </location>
</feature>
<dbReference type="EMBL" id="LQYN01000009">
    <property type="protein sequence ID" value="KYD11071.1"/>
    <property type="molecule type" value="Genomic_DNA"/>
</dbReference>
<dbReference type="RefSeq" id="WP_066226557.1">
    <property type="nucleotide sequence ID" value="NZ_JALKTV010000008.1"/>
</dbReference>
<dbReference type="PATRIC" id="fig|46224.3.peg.209"/>
<dbReference type="Pfam" id="PF25842">
    <property type="entry name" value="NfeD_TM"/>
    <property type="match status" value="1"/>
</dbReference>
<proteinExistence type="predicted"/>
<organism evidence="3 4">
    <name type="scientific">Heyndrickxia sporothermodurans</name>
    <dbReference type="NCBI Taxonomy" id="46224"/>
    <lineage>
        <taxon>Bacteria</taxon>
        <taxon>Bacillati</taxon>
        <taxon>Bacillota</taxon>
        <taxon>Bacilli</taxon>
        <taxon>Bacillales</taxon>
        <taxon>Bacillaceae</taxon>
        <taxon>Heyndrickxia</taxon>
    </lineage>
</organism>
<feature type="domain" description="Membrane protein NfeD2 N-terminal transmembrane" evidence="2">
    <location>
        <begin position="1"/>
        <end position="101"/>
    </location>
</feature>
<keyword evidence="4" id="KW-1185">Reference proteome</keyword>
<evidence type="ECO:0000259" key="2">
    <source>
        <dbReference type="Pfam" id="PF25842"/>
    </source>
</evidence>
<keyword evidence="1" id="KW-1133">Transmembrane helix</keyword>
<sequence length="187" mass="20526">MTIFGTSIETIYLVLLIVAGSLTILYILFGDIFHGIGEALSFLHPTLVLSFITFFSASGYILERVTSFSSILIMAISAIIAIILVTLLNVFVLIPLSSAEESLSYTEESLKGRVGKLIISIPQDGYGEIVIDSKSGMISKPAASYENHAIEEGKQVLIIEVKDGVLYVVPYENNRLYNEDLEKIETI</sequence>
<dbReference type="STRING" id="46224.B4102_2254"/>
<dbReference type="InterPro" id="IPR058653">
    <property type="entry name" value="NfeD2_TM"/>
</dbReference>
<dbReference type="Proteomes" id="UP000075666">
    <property type="component" value="Unassembled WGS sequence"/>
</dbReference>